<feature type="region of interest" description="Disordered" evidence="1">
    <location>
        <begin position="85"/>
        <end position="108"/>
    </location>
</feature>
<sequence>MPRGAVHPGQGQLHIVFAREAGHLALGEEIDRAAEPEGPDWHPGGGERRLPICIGTDGGGLADARAGQRRHEVDEVRLRAAFASRSKEVEHAHMSRNSNRALRRTQAA</sequence>
<proteinExistence type="predicted"/>
<accession>A0A974S9L2</accession>
<reference evidence="2" key="1">
    <citation type="submission" date="2021-01" db="EMBL/GenBank/DDBJ databases">
        <title>Genome sequence of Phenylobacterium sp. 20VBR1 isolated from a valley glaceir, Ny-Alesund, Svalbard.</title>
        <authorList>
            <person name="Thomas F.A."/>
            <person name="Krishnan K.P."/>
            <person name="Sinha R.K."/>
        </authorList>
    </citation>
    <scope>NUCLEOTIDE SEQUENCE</scope>
    <source>
        <strain evidence="2">20VBR1</strain>
    </source>
</reference>
<gene>
    <name evidence="2" type="ORF">JKL49_23015</name>
</gene>
<dbReference type="AlphaFoldDB" id="A0A974S9L2"/>
<name>A0A974S9L2_9CAUL</name>
<evidence type="ECO:0000256" key="1">
    <source>
        <dbReference type="SAM" id="MobiDB-lite"/>
    </source>
</evidence>
<dbReference type="EMBL" id="CP068570">
    <property type="protein sequence ID" value="QQZ49697.1"/>
    <property type="molecule type" value="Genomic_DNA"/>
</dbReference>
<organism evidence="2">
    <name type="scientific">Phenylobacterium glaciei</name>
    <dbReference type="NCBI Taxonomy" id="2803784"/>
    <lineage>
        <taxon>Bacteria</taxon>
        <taxon>Pseudomonadati</taxon>
        <taxon>Pseudomonadota</taxon>
        <taxon>Alphaproteobacteria</taxon>
        <taxon>Caulobacterales</taxon>
        <taxon>Caulobacteraceae</taxon>
        <taxon>Phenylobacterium</taxon>
    </lineage>
</organism>
<protein>
    <submittedName>
        <fullName evidence="2">Uncharacterized protein</fullName>
    </submittedName>
</protein>
<evidence type="ECO:0000313" key="2">
    <source>
        <dbReference type="EMBL" id="QQZ49697.1"/>
    </source>
</evidence>